<proteinExistence type="predicted"/>
<accession>A0ABT6HGH5</accession>
<keyword evidence="2" id="KW-1185">Reference proteome</keyword>
<dbReference type="EMBL" id="JARWBG010000002">
    <property type="protein sequence ID" value="MDH2387680.1"/>
    <property type="molecule type" value="Genomic_DNA"/>
</dbReference>
<dbReference type="Proteomes" id="UP001223144">
    <property type="component" value="Unassembled WGS sequence"/>
</dbReference>
<reference evidence="1 2" key="1">
    <citation type="submission" date="2023-04" db="EMBL/GenBank/DDBJ databases">
        <title>Streptomyces chengmaiensis sp. nov. isolated from the stem of mangrove plant in Hainan.</title>
        <authorList>
            <person name="Huang X."/>
            <person name="Zhou S."/>
            <person name="Chu X."/>
            <person name="Xie Y."/>
            <person name="Lin Y."/>
        </authorList>
    </citation>
    <scope>NUCLEOTIDE SEQUENCE [LARGE SCALE GENOMIC DNA]</scope>
    <source>
        <strain evidence="1 2">HNM0663</strain>
    </source>
</reference>
<dbReference type="RefSeq" id="WP_279925935.1">
    <property type="nucleotide sequence ID" value="NZ_JARWBG010000002.1"/>
</dbReference>
<organism evidence="1 2">
    <name type="scientific">Streptomyces chengmaiensis</name>
    <dbReference type="NCBI Taxonomy" id="3040919"/>
    <lineage>
        <taxon>Bacteria</taxon>
        <taxon>Bacillati</taxon>
        <taxon>Actinomycetota</taxon>
        <taxon>Actinomycetes</taxon>
        <taxon>Kitasatosporales</taxon>
        <taxon>Streptomycetaceae</taxon>
        <taxon>Streptomyces</taxon>
    </lineage>
</organism>
<protein>
    <submittedName>
        <fullName evidence="1">Uncharacterized protein</fullName>
    </submittedName>
</protein>
<comment type="caution">
    <text evidence="1">The sequence shown here is derived from an EMBL/GenBank/DDBJ whole genome shotgun (WGS) entry which is preliminary data.</text>
</comment>
<evidence type="ECO:0000313" key="1">
    <source>
        <dbReference type="EMBL" id="MDH2387680.1"/>
    </source>
</evidence>
<name>A0ABT6HGH5_9ACTN</name>
<gene>
    <name evidence="1" type="ORF">QCN29_02525</name>
</gene>
<sequence length="67" mass="6837">MSLRSSSIEPATRPCPAGRKLTAPIAAEAAAFRAAHGLPAGWSAEDFEIYLDLERVGAPAAQGGDAA</sequence>
<evidence type="ECO:0000313" key="2">
    <source>
        <dbReference type="Proteomes" id="UP001223144"/>
    </source>
</evidence>